<dbReference type="GeneID" id="19949494"/>
<keyword evidence="3" id="KW-1185">Reference proteome</keyword>
<evidence type="ECO:0000313" key="2">
    <source>
        <dbReference type="EMBL" id="EQC33663.1"/>
    </source>
</evidence>
<dbReference type="Pfam" id="PF03457">
    <property type="entry name" value="HA"/>
    <property type="match status" value="1"/>
</dbReference>
<dbReference type="AlphaFoldDB" id="T0RMU3"/>
<dbReference type="Proteomes" id="UP000030762">
    <property type="component" value="Unassembled WGS sequence"/>
</dbReference>
<dbReference type="PANTHER" id="PTHR37066">
    <property type="entry name" value="HELICASE-ASSOCIATED"/>
    <property type="match status" value="1"/>
</dbReference>
<reference evidence="2 3" key="1">
    <citation type="submission" date="2012-04" db="EMBL/GenBank/DDBJ databases">
        <title>The Genome Sequence of Saprolegnia declina VS20.</title>
        <authorList>
            <consortium name="The Broad Institute Genome Sequencing Platform"/>
            <person name="Russ C."/>
            <person name="Nusbaum C."/>
            <person name="Tyler B."/>
            <person name="van West P."/>
            <person name="Dieguez-Uribeondo J."/>
            <person name="de Bruijn I."/>
            <person name="Tripathy S."/>
            <person name="Jiang R."/>
            <person name="Young S.K."/>
            <person name="Zeng Q."/>
            <person name="Gargeya S."/>
            <person name="Fitzgerald M."/>
            <person name="Haas B."/>
            <person name="Abouelleil A."/>
            <person name="Alvarado L."/>
            <person name="Arachchi H.M."/>
            <person name="Berlin A."/>
            <person name="Chapman S.B."/>
            <person name="Goldberg J."/>
            <person name="Griggs A."/>
            <person name="Gujja S."/>
            <person name="Hansen M."/>
            <person name="Howarth C."/>
            <person name="Imamovic A."/>
            <person name="Larimer J."/>
            <person name="McCowen C."/>
            <person name="Montmayeur A."/>
            <person name="Murphy C."/>
            <person name="Neiman D."/>
            <person name="Pearson M."/>
            <person name="Priest M."/>
            <person name="Roberts A."/>
            <person name="Saif S."/>
            <person name="Shea T."/>
            <person name="Sisk P."/>
            <person name="Sykes S."/>
            <person name="Wortman J."/>
            <person name="Nusbaum C."/>
            <person name="Birren B."/>
        </authorList>
    </citation>
    <scope>NUCLEOTIDE SEQUENCE [LARGE SCALE GENOMIC DNA]</scope>
    <source>
        <strain evidence="2 3">VS20</strain>
    </source>
</reference>
<evidence type="ECO:0000313" key="3">
    <source>
        <dbReference type="Proteomes" id="UP000030762"/>
    </source>
</evidence>
<organism evidence="2 3">
    <name type="scientific">Saprolegnia diclina (strain VS20)</name>
    <dbReference type="NCBI Taxonomy" id="1156394"/>
    <lineage>
        <taxon>Eukaryota</taxon>
        <taxon>Sar</taxon>
        <taxon>Stramenopiles</taxon>
        <taxon>Oomycota</taxon>
        <taxon>Saprolegniomycetes</taxon>
        <taxon>Saprolegniales</taxon>
        <taxon>Saprolegniaceae</taxon>
        <taxon>Saprolegnia</taxon>
    </lineage>
</organism>
<feature type="domain" description="Helicase-associated" evidence="1">
    <location>
        <begin position="58"/>
        <end position="133"/>
    </location>
</feature>
<name>T0RMU3_SAPDV</name>
<sequence>MASDREARSAMGLSAWIVKGHLPPLPATVSRARRLLPAPPRHRRPRPPKSCVFSPAQNAQWAATLRVLHIFRALYGHLRVPQSFTVPSHDLRWPRDLCGAHVGHMVKNLRARAKHWVGPAAQERVATLDALGFVWALRARGPYNT</sequence>
<evidence type="ECO:0000259" key="1">
    <source>
        <dbReference type="Pfam" id="PF03457"/>
    </source>
</evidence>
<dbReference type="InParanoid" id="T0RMU3"/>
<proteinExistence type="predicted"/>
<dbReference type="RefSeq" id="XP_008612886.1">
    <property type="nucleotide sequence ID" value="XM_008614664.1"/>
</dbReference>
<dbReference type="VEuPathDB" id="FungiDB:SDRG_08767"/>
<dbReference type="EMBL" id="JH767158">
    <property type="protein sequence ID" value="EQC33663.1"/>
    <property type="molecule type" value="Genomic_DNA"/>
</dbReference>
<dbReference type="OrthoDB" id="70932at2759"/>
<dbReference type="STRING" id="1156394.T0RMU3"/>
<dbReference type="PANTHER" id="PTHR37066:SF1">
    <property type="entry name" value="LNS2_PITP DOMAIN-CONTAINING PROTEIN"/>
    <property type="match status" value="1"/>
</dbReference>
<gene>
    <name evidence="2" type="ORF">SDRG_08767</name>
</gene>
<accession>T0RMU3</accession>
<dbReference type="InterPro" id="IPR005114">
    <property type="entry name" value="Helicase_assoc"/>
</dbReference>
<protein>
    <recommendedName>
        <fullName evidence="1">Helicase-associated domain-containing protein</fullName>
    </recommendedName>
</protein>